<dbReference type="Pfam" id="PF13692">
    <property type="entry name" value="Glyco_trans_1_4"/>
    <property type="match status" value="1"/>
</dbReference>
<reference evidence="2 3" key="1">
    <citation type="submission" date="2007-11" db="EMBL/GenBank/DDBJ databases">
        <authorList>
            <person name="Wagner-Dobler I."/>
            <person name="Ferriera S."/>
            <person name="Johnson J."/>
            <person name="Kravitz S."/>
            <person name="Beeson K."/>
            <person name="Sutton G."/>
            <person name="Rogers Y.-H."/>
            <person name="Friedman R."/>
            <person name="Frazier M."/>
            <person name="Venter J.C."/>
        </authorList>
    </citation>
    <scope>NUCLEOTIDE SEQUENCE [LARGE SCALE GENOMIC DNA]</scope>
    <source>
        <strain evidence="2 3">HEL-45</strain>
    </source>
</reference>
<dbReference type="SUPFAM" id="SSF53756">
    <property type="entry name" value="UDP-Glycosyltransferase/glycogen phosphorylase"/>
    <property type="match status" value="1"/>
</dbReference>
<dbReference type="Gene3D" id="3.40.50.2000">
    <property type="entry name" value="Glycogen Phosphorylase B"/>
    <property type="match status" value="2"/>
</dbReference>
<keyword evidence="3" id="KW-1185">Reference proteome</keyword>
<accession>A0ABP2D3R9</accession>
<dbReference type="InterPro" id="IPR028098">
    <property type="entry name" value="Glyco_trans_4-like_N"/>
</dbReference>
<dbReference type="Pfam" id="PF13439">
    <property type="entry name" value="Glyco_transf_4"/>
    <property type="match status" value="1"/>
</dbReference>
<name>A0ABP2D3R9_9RHOB</name>
<dbReference type="PANTHER" id="PTHR12526">
    <property type="entry name" value="GLYCOSYLTRANSFERASE"/>
    <property type="match status" value="1"/>
</dbReference>
<comment type="caution">
    <text evidence="2">The sequence shown here is derived from an EMBL/GenBank/DDBJ whole genome shotgun (WGS) entry which is preliminary data.</text>
</comment>
<dbReference type="GO" id="GO:0016740">
    <property type="term" value="F:transferase activity"/>
    <property type="evidence" value="ECO:0007669"/>
    <property type="project" value="UniProtKB-KW"/>
</dbReference>
<proteinExistence type="predicted"/>
<gene>
    <name evidence="2" type="ORF">OIHEL45_17021</name>
</gene>
<dbReference type="PANTHER" id="PTHR12526:SF636">
    <property type="entry name" value="BLL3647 PROTEIN"/>
    <property type="match status" value="1"/>
</dbReference>
<evidence type="ECO:0000259" key="1">
    <source>
        <dbReference type="Pfam" id="PF13439"/>
    </source>
</evidence>
<evidence type="ECO:0000313" key="2">
    <source>
        <dbReference type="EMBL" id="EDQ03006.1"/>
    </source>
</evidence>
<dbReference type="Proteomes" id="UP000003257">
    <property type="component" value="Unassembled WGS sequence"/>
</dbReference>
<feature type="domain" description="Glycosyltransferase subfamily 4-like N-terminal" evidence="1">
    <location>
        <begin position="16"/>
        <end position="183"/>
    </location>
</feature>
<sequence>MADTLRVALILETSGGGSGRHLLDLARGLLARGHDVTVIWAPGRAQQDFVDALHAVEGLKTVTVEMARAVGPGDVKSLRALQKVLQCLMPFDILHGHSSKAGALIRLLPRSIPGARIYTPHAFRTMDPGLGQPHRLIYGIIERVLAARATRIIAVSQAEADHASAVLGIAANRLSLVVNGVSLSPDATREAARQAIGLSDQELAVGFIGRLEDQKDPLRFLRGIALAAKRVSHLKAIVIGDGPLRAEAEALAEGSNVHFMGWQDGPRLMPGLDIFCMTSRYEAMPYTLLEAIHGGVPIIMTAVGGANETVLEGVSGHVLPLDCGDQDLGEALVSLARDEARRKSFSSASRHLARSRTIDAMVDDTISIYIDAIAPVSVEAI</sequence>
<dbReference type="CDD" id="cd03801">
    <property type="entry name" value="GT4_PimA-like"/>
    <property type="match status" value="1"/>
</dbReference>
<keyword evidence="2" id="KW-0808">Transferase</keyword>
<organism evidence="2 3">
    <name type="scientific">Sulfitobacter indolifex HEL-45</name>
    <dbReference type="NCBI Taxonomy" id="391624"/>
    <lineage>
        <taxon>Bacteria</taxon>
        <taxon>Pseudomonadati</taxon>
        <taxon>Pseudomonadota</taxon>
        <taxon>Alphaproteobacteria</taxon>
        <taxon>Rhodobacterales</taxon>
        <taxon>Roseobacteraceae</taxon>
        <taxon>Sulfitobacter</taxon>
    </lineage>
</organism>
<protein>
    <submittedName>
        <fullName evidence="2">Glycosyl transferase, group 1 family protein</fullName>
    </submittedName>
</protein>
<dbReference type="RefSeq" id="WP_007121413.1">
    <property type="nucleotide sequence ID" value="NZ_ABID01000058.1"/>
</dbReference>
<evidence type="ECO:0000313" key="3">
    <source>
        <dbReference type="Proteomes" id="UP000003257"/>
    </source>
</evidence>
<dbReference type="EMBL" id="ABID01000058">
    <property type="protein sequence ID" value="EDQ03006.1"/>
    <property type="molecule type" value="Genomic_DNA"/>
</dbReference>